<dbReference type="InterPro" id="IPR015943">
    <property type="entry name" value="WD40/YVTN_repeat-like_dom_sf"/>
</dbReference>
<feature type="region of interest" description="Disordered" evidence="1">
    <location>
        <begin position="348"/>
        <end position="368"/>
    </location>
</feature>
<dbReference type="Gene3D" id="1.10.150.910">
    <property type="match status" value="1"/>
</dbReference>
<name>A0A7S1GL71_CYCTE</name>
<feature type="domain" description="RSE1/DDB1/CPSF1 C-terminal" evidence="2">
    <location>
        <begin position="87"/>
        <end position="329"/>
    </location>
</feature>
<accession>A0A7S1GL71</accession>
<dbReference type="PANTHER" id="PTHR10644">
    <property type="entry name" value="DNA REPAIR/RNA PROCESSING CPSF FAMILY"/>
    <property type="match status" value="1"/>
</dbReference>
<evidence type="ECO:0000313" key="3">
    <source>
        <dbReference type="EMBL" id="CAD8939552.1"/>
    </source>
</evidence>
<gene>
    <name evidence="3" type="ORF">CTEN0397_LOCUS10615</name>
</gene>
<dbReference type="GO" id="GO:0003676">
    <property type="term" value="F:nucleic acid binding"/>
    <property type="evidence" value="ECO:0007669"/>
    <property type="project" value="InterPro"/>
</dbReference>
<feature type="region of interest" description="Disordered" evidence="1">
    <location>
        <begin position="65"/>
        <end position="85"/>
    </location>
</feature>
<protein>
    <recommendedName>
        <fullName evidence="2">RSE1/DDB1/CPSF1 C-terminal domain-containing protein</fullName>
    </recommendedName>
</protein>
<proteinExistence type="predicted"/>
<feature type="compositionally biased region" description="Gly residues" evidence="1">
    <location>
        <begin position="197"/>
        <end position="220"/>
    </location>
</feature>
<dbReference type="Gene3D" id="2.130.10.10">
    <property type="entry name" value="YVTN repeat-like/Quinoprotein amine dehydrogenase"/>
    <property type="match status" value="1"/>
</dbReference>
<dbReference type="InterPro" id="IPR050358">
    <property type="entry name" value="RSE1/DDB1/CFT1"/>
</dbReference>
<feature type="compositionally biased region" description="Basic and acidic residues" evidence="1">
    <location>
        <begin position="348"/>
        <end position="358"/>
    </location>
</feature>
<feature type="non-terminal residue" evidence="3">
    <location>
        <position position="1"/>
    </location>
</feature>
<evidence type="ECO:0000256" key="1">
    <source>
        <dbReference type="SAM" id="MobiDB-lite"/>
    </source>
</evidence>
<reference evidence="3" key="1">
    <citation type="submission" date="2021-01" db="EMBL/GenBank/DDBJ databases">
        <authorList>
            <person name="Corre E."/>
            <person name="Pelletier E."/>
            <person name="Niang G."/>
            <person name="Scheremetjew M."/>
            <person name="Finn R."/>
            <person name="Kale V."/>
            <person name="Holt S."/>
            <person name="Cochrane G."/>
            <person name="Meng A."/>
            <person name="Brown T."/>
            <person name="Cohen L."/>
        </authorList>
    </citation>
    <scope>NUCLEOTIDE SEQUENCE</scope>
    <source>
        <strain evidence="3">ECT3854</strain>
    </source>
</reference>
<dbReference type="AlphaFoldDB" id="A0A7S1GL71"/>
<dbReference type="GO" id="GO:0005634">
    <property type="term" value="C:nucleus"/>
    <property type="evidence" value="ECO:0007669"/>
    <property type="project" value="InterPro"/>
</dbReference>
<dbReference type="EMBL" id="HBFW01016579">
    <property type="protein sequence ID" value="CAD8939552.1"/>
    <property type="molecule type" value="Transcribed_RNA"/>
</dbReference>
<evidence type="ECO:0000259" key="2">
    <source>
        <dbReference type="Pfam" id="PF03178"/>
    </source>
</evidence>
<organism evidence="3">
    <name type="scientific">Cyclophora tenuis</name>
    <name type="common">Marine diatom</name>
    <dbReference type="NCBI Taxonomy" id="216820"/>
    <lineage>
        <taxon>Eukaryota</taxon>
        <taxon>Sar</taxon>
        <taxon>Stramenopiles</taxon>
        <taxon>Ochrophyta</taxon>
        <taxon>Bacillariophyta</taxon>
        <taxon>Fragilariophyceae</taxon>
        <taxon>Fragilariophycidae</taxon>
        <taxon>Cyclophorales</taxon>
        <taxon>Cyclophoraceae</taxon>
        <taxon>Cyclophora</taxon>
    </lineage>
</organism>
<dbReference type="Pfam" id="PF03178">
    <property type="entry name" value="CPSF_A"/>
    <property type="match status" value="1"/>
</dbReference>
<feature type="compositionally biased region" description="Acidic residues" evidence="1">
    <location>
        <begin position="359"/>
        <end position="368"/>
    </location>
</feature>
<dbReference type="InterPro" id="IPR004871">
    <property type="entry name" value="RSE1/DDB1/CPSF1_C"/>
</dbReference>
<sequence>VVLAGINSKTMICQLVSDGGGTIKLEYQGIGHHGHILSYCLKSRAPKMLPISGDKEDAATAGNHHPALLEESPAKKKPPPNATQDREQLAIVGDLMRSVSLVQYYPEHHALEEIARDFNANWTTAIEMLTDSLYLGAENWCNIFVLRRNTKATSEEARCRLDTVGEFRLGEMCNKFVNGSLVMPQTNSTGKVLSTNGGNGGGSDGSSGGNAGAGSAGGGATASSSRRKASGSPGKSSRSGDKAGHRTRRPTVTIGSQTLFGTVDGTLGSILGLDARTAAFFTTLERSMAKTIRPVGDFSHPEFRTFDAENRIHPSHGFVDGDLVESFLDLDRRAMEAVVDEMNRDGGWEIENHNKNKVDEDDGDDDMPVDNSQAVLAVEDVMAMVEEMTMFH</sequence>
<feature type="region of interest" description="Disordered" evidence="1">
    <location>
        <begin position="187"/>
        <end position="255"/>
    </location>
</feature>